<evidence type="ECO:0000313" key="2">
    <source>
        <dbReference type="EMBL" id="NGO67863.1"/>
    </source>
</evidence>
<feature type="compositionally biased region" description="Basic and acidic residues" evidence="1">
    <location>
        <begin position="7"/>
        <end position="27"/>
    </location>
</feature>
<protein>
    <submittedName>
        <fullName evidence="2">Uncharacterized protein</fullName>
    </submittedName>
</protein>
<evidence type="ECO:0000313" key="3">
    <source>
        <dbReference type="Proteomes" id="UP000477722"/>
    </source>
</evidence>
<dbReference type="AlphaFoldDB" id="A0A6G4WS85"/>
<comment type="caution">
    <text evidence="2">The sequence shown here is derived from an EMBL/GenBank/DDBJ whole genome shotgun (WGS) entry which is preliminary data.</text>
</comment>
<organism evidence="2 3">
    <name type="scientific">Streptomyces boncukensis</name>
    <dbReference type="NCBI Taxonomy" id="2711219"/>
    <lineage>
        <taxon>Bacteria</taxon>
        <taxon>Bacillati</taxon>
        <taxon>Actinomycetota</taxon>
        <taxon>Actinomycetes</taxon>
        <taxon>Kitasatosporales</taxon>
        <taxon>Streptomycetaceae</taxon>
        <taxon>Streptomyces</taxon>
    </lineage>
</organism>
<dbReference type="EMBL" id="JAAKZZ010000034">
    <property type="protein sequence ID" value="NGO67863.1"/>
    <property type="molecule type" value="Genomic_DNA"/>
</dbReference>
<name>A0A6G4WS85_9ACTN</name>
<sequence>MTAHPNTPDEEREPGAYEPSQRMKDAEAAMQEAAEEAERLRHEYRRVLAEELAASGLSQRKFSEFTPYTEQTVKGIATEYGVKPKRKPTVKSINS</sequence>
<proteinExistence type="predicted"/>
<gene>
    <name evidence="2" type="ORF">G5C65_05730</name>
</gene>
<dbReference type="Proteomes" id="UP000477722">
    <property type="component" value="Unassembled WGS sequence"/>
</dbReference>
<dbReference type="RefSeq" id="WP_165297519.1">
    <property type="nucleotide sequence ID" value="NZ_JAAKZZ010000034.1"/>
</dbReference>
<reference evidence="2 3" key="1">
    <citation type="submission" date="2020-02" db="EMBL/GenBank/DDBJ databases">
        <title>Whole-genome analyses of novel actinobacteria.</title>
        <authorList>
            <person name="Sahin N."/>
            <person name="Tatar D."/>
        </authorList>
    </citation>
    <scope>NUCLEOTIDE SEQUENCE [LARGE SCALE GENOMIC DNA]</scope>
    <source>
        <strain evidence="2 3">SB3404</strain>
    </source>
</reference>
<keyword evidence="3" id="KW-1185">Reference proteome</keyword>
<accession>A0A6G4WS85</accession>
<feature type="region of interest" description="Disordered" evidence="1">
    <location>
        <begin position="1"/>
        <end position="35"/>
    </location>
</feature>
<evidence type="ECO:0000256" key="1">
    <source>
        <dbReference type="SAM" id="MobiDB-lite"/>
    </source>
</evidence>